<reference evidence="2 3" key="1">
    <citation type="submission" date="2008-09" db="EMBL/GenBank/DDBJ databases">
        <authorList>
            <person name="Fulton L."/>
            <person name="Clifton S."/>
            <person name="Fulton B."/>
            <person name="Xu J."/>
            <person name="Minx P."/>
            <person name="Pepin K.H."/>
            <person name="Johnson M."/>
            <person name="Thiruvilangam P."/>
            <person name="Bhonagiri V."/>
            <person name="Nash W.E."/>
            <person name="Mardis E.R."/>
            <person name="Wilson R.K."/>
        </authorList>
    </citation>
    <scope>NUCLEOTIDE SEQUENCE [LARGE SCALE GENOMIC DNA]</scope>
    <source>
        <strain evidence="2 3">DSM 7454</strain>
    </source>
</reference>
<sequence>MRIKDIKIVDILQDGRGVGKADSKVYFIENASFGEICDIEITNEKKNFIEAKK</sequence>
<dbReference type="STRING" id="561177.ANHYDRO_00168"/>
<accession>B6W6I8</accession>
<evidence type="ECO:0000259" key="1">
    <source>
        <dbReference type="PROSITE" id="PS50926"/>
    </source>
</evidence>
<dbReference type="InterPro" id="IPR002792">
    <property type="entry name" value="TRAM_dom"/>
</dbReference>
<dbReference type="InterPro" id="IPR012340">
    <property type="entry name" value="NA-bd_OB-fold"/>
</dbReference>
<dbReference type="RefSeq" id="WP_004812411.1">
    <property type="nucleotide sequence ID" value="NZ_ABXA01000003.1"/>
</dbReference>
<name>B6W6I8_9FIRM</name>
<organism evidence="2 3">
    <name type="scientific">Anaerococcus hydrogenalis DSM 7454</name>
    <dbReference type="NCBI Taxonomy" id="561177"/>
    <lineage>
        <taxon>Bacteria</taxon>
        <taxon>Bacillati</taxon>
        <taxon>Bacillota</taxon>
        <taxon>Tissierellia</taxon>
        <taxon>Tissierellales</taxon>
        <taxon>Peptoniphilaceae</taxon>
        <taxon>Anaerococcus</taxon>
    </lineage>
</organism>
<dbReference type="PROSITE" id="PS50926">
    <property type="entry name" value="TRAM"/>
    <property type="match status" value="1"/>
</dbReference>
<comment type="caution">
    <text evidence="2">The sequence shown here is derived from an EMBL/GenBank/DDBJ whole genome shotgun (WGS) entry which is preliminary data.</text>
</comment>
<dbReference type="Proteomes" id="UP000005451">
    <property type="component" value="Unassembled WGS sequence"/>
</dbReference>
<protein>
    <recommendedName>
        <fullName evidence="1">TRAM domain-containing protein</fullName>
    </recommendedName>
</protein>
<proteinExistence type="predicted"/>
<dbReference type="eggNOG" id="COG2265">
    <property type="taxonomic scope" value="Bacteria"/>
</dbReference>
<reference evidence="2 3" key="2">
    <citation type="submission" date="2008-10" db="EMBL/GenBank/DDBJ databases">
        <title>Draft genome sequence of Anaerococcus hydrogenalis (DSM 7454).</title>
        <authorList>
            <person name="Sudarsanam P."/>
            <person name="Ley R."/>
            <person name="Guruge J."/>
            <person name="Turnbaugh P.J."/>
            <person name="Mahowald M."/>
            <person name="Liep D."/>
            <person name="Gordon J."/>
        </authorList>
    </citation>
    <scope>NUCLEOTIDE SEQUENCE [LARGE SCALE GENOMIC DNA]</scope>
    <source>
        <strain evidence="2 3">DSM 7454</strain>
    </source>
</reference>
<dbReference type="EMBL" id="ABXA01000003">
    <property type="protein sequence ID" value="EEB36931.1"/>
    <property type="molecule type" value="Genomic_DNA"/>
</dbReference>
<evidence type="ECO:0000313" key="3">
    <source>
        <dbReference type="Proteomes" id="UP000005451"/>
    </source>
</evidence>
<gene>
    <name evidence="2" type="ORF">ANHYDRO_00168</name>
</gene>
<dbReference type="SUPFAM" id="SSF50249">
    <property type="entry name" value="Nucleic acid-binding proteins"/>
    <property type="match status" value="1"/>
</dbReference>
<feature type="domain" description="TRAM" evidence="1">
    <location>
        <begin position="1"/>
        <end position="53"/>
    </location>
</feature>
<dbReference type="Pfam" id="PF01938">
    <property type="entry name" value="TRAM"/>
    <property type="match status" value="1"/>
</dbReference>
<dbReference type="Gene3D" id="2.40.50.140">
    <property type="entry name" value="Nucleic acid-binding proteins"/>
    <property type="match status" value="1"/>
</dbReference>
<evidence type="ECO:0000313" key="2">
    <source>
        <dbReference type="EMBL" id="EEB36931.1"/>
    </source>
</evidence>
<dbReference type="AlphaFoldDB" id="B6W6I8"/>